<evidence type="ECO:0000259" key="4">
    <source>
        <dbReference type="SMART" id="SM00382"/>
    </source>
</evidence>
<organism evidence="5 6">
    <name type="scientific">Archangium minus</name>
    <dbReference type="NCBI Taxonomy" id="83450"/>
    <lineage>
        <taxon>Bacteria</taxon>
        <taxon>Pseudomonadati</taxon>
        <taxon>Myxococcota</taxon>
        <taxon>Myxococcia</taxon>
        <taxon>Myxococcales</taxon>
        <taxon>Cystobacterineae</taxon>
        <taxon>Archangiaceae</taxon>
        <taxon>Archangium</taxon>
    </lineage>
</organism>
<dbReference type="Proteomes" id="UP001611383">
    <property type="component" value="Chromosome"/>
</dbReference>
<name>A0ABY9WYF9_9BACT</name>
<dbReference type="InterPro" id="IPR047661">
    <property type="entry name" value="IstB"/>
</dbReference>
<keyword evidence="6" id="KW-1185">Reference proteome</keyword>
<dbReference type="InterPro" id="IPR027417">
    <property type="entry name" value="P-loop_NTPase"/>
</dbReference>
<dbReference type="SUPFAM" id="SSF52540">
    <property type="entry name" value="P-loop containing nucleoside triphosphate hydrolases"/>
    <property type="match status" value="1"/>
</dbReference>
<dbReference type="CDD" id="cd00009">
    <property type="entry name" value="AAA"/>
    <property type="match status" value="1"/>
</dbReference>
<dbReference type="Pfam" id="PF01695">
    <property type="entry name" value="IstB_IS21"/>
    <property type="match status" value="1"/>
</dbReference>
<dbReference type="InterPro" id="IPR003593">
    <property type="entry name" value="AAA+_ATPase"/>
</dbReference>
<dbReference type="NCBIfam" id="NF038214">
    <property type="entry name" value="IS21_help_AAA"/>
    <property type="match status" value="1"/>
</dbReference>
<dbReference type="InterPro" id="IPR002611">
    <property type="entry name" value="IstB_ATP-bd"/>
</dbReference>
<evidence type="ECO:0000256" key="1">
    <source>
        <dbReference type="ARBA" id="ARBA00008059"/>
    </source>
</evidence>
<keyword evidence="2" id="KW-0547">Nucleotide-binding</keyword>
<proteinExistence type="inferred from homology"/>
<reference evidence="5 6" key="1">
    <citation type="submission" date="2019-08" db="EMBL/GenBank/DDBJ databases">
        <title>Archangium and Cystobacter genomes.</title>
        <authorList>
            <person name="Chen I.-C.K."/>
            <person name="Wielgoss S."/>
        </authorList>
    </citation>
    <scope>NUCLEOTIDE SEQUENCE [LARGE SCALE GENOMIC DNA]</scope>
    <source>
        <strain evidence="5 6">Cbm 6</strain>
    </source>
</reference>
<dbReference type="RefSeq" id="WP_395805316.1">
    <property type="nucleotide sequence ID" value="NZ_CP043494.1"/>
</dbReference>
<evidence type="ECO:0000256" key="2">
    <source>
        <dbReference type="ARBA" id="ARBA00022741"/>
    </source>
</evidence>
<gene>
    <name evidence="5" type="ORF">F0U60_31440</name>
</gene>
<dbReference type="PANTHER" id="PTHR30050:SF4">
    <property type="entry name" value="ATP-BINDING PROTEIN RV3427C IN INSERTION SEQUENCE-RELATED"/>
    <property type="match status" value="1"/>
</dbReference>
<feature type="domain" description="AAA+ ATPase" evidence="4">
    <location>
        <begin position="98"/>
        <end position="231"/>
    </location>
</feature>
<dbReference type="PANTHER" id="PTHR30050">
    <property type="entry name" value="CHROMOSOMAL REPLICATION INITIATOR PROTEIN DNAA"/>
    <property type="match status" value="1"/>
</dbReference>
<evidence type="ECO:0000256" key="3">
    <source>
        <dbReference type="ARBA" id="ARBA00022840"/>
    </source>
</evidence>
<accession>A0ABY9WYF9</accession>
<evidence type="ECO:0000313" key="6">
    <source>
        <dbReference type="Proteomes" id="UP001611383"/>
    </source>
</evidence>
<comment type="similarity">
    <text evidence="1">Belongs to the IS21/IS1162 putative ATP-binding protein family.</text>
</comment>
<dbReference type="Gene3D" id="3.40.50.300">
    <property type="entry name" value="P-loop containing nucleotide triphosphate hydrolases"/>
    <property type="match status" value="1"/>
</dbReference>
<dbReference type="SMART" id="SM00382">
    <property type="entry name" value="AAA"/>
    <property type="match status" value="1"/>
</dbReference>
<sequence length="252" mass="28210">MLMKQTLEKLKAMKLLGMASYLEGWLDVPPTQDVSASELLGLLVDAEWMQRESRKLSLRLKNAKLRQPACVEDIDYAHARGLTRAQVVELASCRWVAAHQNVLLTGPTGMGKSYLACALGNKACREGYTVVYRRASRLYDELAQARADGTWRTVLQRLSKAHVFILDDFGLEPLTANERRDLLEVLEDRCGTASTVITSQLDPKQWHALIGDATVADAILDRVVHNAHRIKLLGESIRKQHGKLTTEPKPEK</sequence>
<evidence type="ECO:0000313" key="5">
    <source>
        <dbReference type="EMBL" id="WNG48149.1"/>
    </source>
</evidence>
<dbReference type="InterPro" id="IPR028350">
    <property type="entry name" value="DNAC/IstB-like"/>
</dbReference>
<dbReference type="PIRSF" id="PIRSF003073">
    <property type="entry name" value="DNAC_TnpB_IstB"/>
    <property type="match status" value="1"/>
</dbReference>
<keyword evidence="3" id="KW-0067">ATP-binding</keyword>
<dbReference type="EMBL" id="CP043494">
    <property type="protein sequence ID" value="WNG48149.1"/>
    <property type="molecule type" value="Genomic_DNA"/>
</dbReference>
<protein>
    <submittedName>
        <fullName evidence="5">AAA family ATPase</fullName>
    </submittedName>
</protein>